<name>A0ABT1NMH6_9MICC</name>
<feature type="compositionally biased region" description="Polar residues" evidence="1">
    <location>
        <begin position="1"/>
        <end position="11"/>
    </location>
</feature>
<keyword evidence="2" id="KW-0472">Membrane</keyword>
<keyword evidence="2" id="KW-0812">Transmembrane</keyword>
<sequence length="254" mass="27148">MSQQHPSQSTPEQPPVAEPETAEMVTAGSVPPPPPAPETDTPASLRGRKARGDRLKATNPADEPRADRQAAKRKAARIWLAAAGVVLLAGGAVGGHFLTDPTRSEEYIALSEESAQRQSMLEKSQDDYSVMKEDYNKLSSGMYAREMKVGEREEAAAKAEADVEKRESAVSAAEKQKAADTISDGTWTVGTNVSPGTYTTAADVGSSCYWGIYRSGSNGDDILQNDLPGGGRPTVTLSEGQDFKSSRCGKWEKQ</sequence>
<keyword evidence="2" id="KW-1133">Transmembrane helix</keyword>
<feature type="compositionally biased region" description="Basic and acidic residues" evidence="1">
    <location>
        <begin position="50"/>
        <end position="70"/>
    </location>
</feature>
<organism evidence="3 4">
    <name type="scientific">Arthrobacter jinronghuae</name>
    <dbReference type="NCBI Taxonomy" id="2964609"/>
    <lineage>
        <taxon>Bacteria</taxon>
        <taxon>Bacillati</taxon>
        <taxon>Actinomycetota</taxon>
        <taxon>Actinomycetes</taxon>
        <taxon>Micrococcales</taxon>
        <taxon>Micrococcaceae</taxon>
        <taxon>Arthrobacter</taxon>
    </lineage>
</organism>
<feature type="transmembrane region" description="Helical" evidence="2">
    <location>
        <begin position="78"/>
        <end position="98"/>
    </location>
</feature>
<feature type="region of interest" description="Disordered" evidence="1">
    <location>
        <begin position="1"/>
        <end position="74"/>
    </location>
</feature>
<proteinExistence type="predicted"/>
<dbReference type="RefSeq" id="WP_255796693.1">
    <property type="nucleotide sequence ID" value="NZ_CP104263.1"/>
</dbReference>
<dbReference type="EMBL" id="JANFLP010000001">
    <property type="protein sequence ID" value="MCQ1948935.1"/>
    <property type="molecule type" value="Genomic_DNA"/>
</dbReference>
<evidence type="ECO:0000313" key="3">
    <source>
        <dbReference type="EMBL" id="MCQ1948935.1"/>
    </source>
</evidence>
<reference evidence="3 4" key="1">
    <citation type="submission" date="2022-07" db="EMBL/GenBank/DDBJ databases">
        <title>Novel species in genus Arthrobacter.</title>
        <authorList>
            <person name="Liu Y."/>
        </authorList>
    </citation>
    <scope>NUCLEOTIDE SEQUENCE [LARGE SCALE GENOMIC DNA]</scope>
    <source>
        <strain evidence="4">zg-Y859</strain>
    </source>
</reference>
<accession>A0ABT1NMH6</accession>
<feature type="compositionally biased region" description="Basic and acidic residues" evidence="1">
    <location>
        <begin position="241"/>
        <end position="254"/>
    </location>
</feature>
<keyword evidence="4" id="KW-1185">Reference proteome</keyword>
<dbReference type="Proteomes" id="UP001206924">
    <property type="component" value="Unassembled WGS sequence"/>
</dbReference>
<gene>
    <name evidence="3" type="ORF">NNX28_03200</name>
</gene>
<evidence type="ECO:0000256" key="1">
    <source>
        <dbReference type="SAM" id="MobiDB-lite"/>
    </source>
</evidence>
<feature type="region of interest" description="Disordered" evidence="1">
    <location>
        <begin position="223"/>
        <end position="254"/>
    </location>
</feature>
<evidence type="ECO:0000313" key="4">
    <source>
        <dbReference type="Proteomes" id="UP001206924"/>
    </source>
</evidence>
<protein>
    <submittedName>
        <fullName evidence="3">Uncharacterized protein</fullName>
    </submittedName>
</protein>
<evidence type="ECO:0000256" key="2">
    <source>
        <dbReference type="SAM" id="Phobius"/>
    </source>
</evidence>
<comment type="caution">
    <text evidence="3">The sequence shown here is derived from an EMBL/GenBank/DDBJ whole genome shotgun (WGS) entry which is preliminary data.</text>
</comment>